<evidence type="ECO:0000313" key="1">
    <source>
        <dbReference type="EMBL" id="PUZ60090.1"/>
    </source>
</evidence>
<evidence type="ECO:0000313" key="2">
    <source>
        <dbReference type="Proteomes" id="UP000244336"/>
    </source>
</evidence>
<reference evidence="1 2" key="1">
    <citation type="submission" date="2018-04" db="EMBL/GenBank/DDBJ databases">
        <title>WGS assembly of Panicum hallii var. hallii HAL2.</title>
        <authorList>
            <person name="Lovell J."/>
            <person name="Jenkins J."/>
            <person name="Lowry D."/>
            <person name="Mamidi S."/>
            <person name="Sreedasyam A."/>
            <person name="Weng X."/>
            <person name="Barry K."/>
            <person name="Bonette J."/>
            <person name="Campitelli B."/>
            <person name="Daum C."/>
            <person name="Gordon S."/>
            <person name="Gould B."/>
            <person name="Lipzen A."/>
            <person name="MacQueen A."/>
            <person name="Palacio-Mejia J."/>
            <person name="Plott C."/>
            <person name="Shakirov E."/>
            <person name="Shu S."/>
            <person name="Yoshinaga Y."/>
            <person name="Zane M."/>
            <person name="Rokhsar D."/>
            <person name="Grimwood J."/>
            <person name="Schmutz J."/>
            <person name="Juenger T."/>
        </authorList>
    </citation>
    <scope>NUCLEOTIDE SEQUENCE [LARGE SCALE GENOMIC DNA]</scope>
    <source>
        <strain evidence="2">cv. HAL2</strain>
    </source>
</reference>
<dbReference type="Proteomes" id="UP000244336">
    <property type="component" value="Chromosome 4"/>
</dbReference>
<sequence>MHLERTKLSMSEIQELWTTLTKLNIQNSDNLTVSSLMLDVNFQMSRPTYVSITVITQSLSYQTRFSMTYMRSRNTIG</sequence>
<name>A0A2T7DWY5_9POAL</name>
<gene>
    <name evidence="1" type="ORF">GQ55_4G096100</name>
</gene>
<organism evidence="1 2">
    <name type="scientific">Panicum hallii var. hallii</name>
    <dbReference type="NCBI Taxonomy" id="1504633"/>
    <lineage>
        <taxon>Eukaryota</taxon>
        <taxon>Viridiplantae</taxon>
        <taxon>Streptophyta</taxon>
        <taxon>Embryophyta</taxon>
        <taxon>Tracheophyta</taxon>
        <taxon>Spermatophyta</taxon>
        <taxon>Magnoliopsida</taxon>
        <taxon>Liliopsida</taxon>
        <taxon>Poales</taxon>
        <taxon>Poaceae</taxon>
        <taxon>PACMAD clade</taxon>
        <taxon>Panicoideae</taxon>
        <taxon>Panicodae</taxon>
        <taxon>Paniceae</taxon>
        <taxon>Panicinae</taxon>
        <taxon>Panicum</taxon>
        <taxon>Panicum sect. Panicum</taxon>
    </lineage>
</organism>
<proteinExistence type="predicted"/>
<dbReference type="Gramene" id="PUZ60090">
    <property type="protein sequence ID" value="PUZ60090"/>
    <property type="gene ID" value="GQ55_4G096100"/>
</dbReference>
<keyword evidence="2" id="KW-1185">Reference proteome</keyword>
<dbReference type="EMBL" id="CM009752">
    <property type="protein sequence ID" value="PUZ60090.1"/>
    <property type="molecule type" value="Genomic_DNA"/>
</dbReference>
<accession>A0A2T7DWY5</accession>
<dbReference type="AlphaFoldDB" id="A0A2T7DWY5"/>
<protein>
    <submittedName>
        <fullName evidence="1">Uncharacterized protein</fullName>
    </submittedName>
</protein>